<feature type="domain" description="SGNH hydrolase-type esterase" evidence="1">
    <location>
        <begin position="52"/>
        <end position="222"/>
    </location>
</feature>
<evidence type="ECO:0000313" key="3">
    <source>
        <dbReference type="Proteomes" id="UP000073816"/>
    </source>
</evidence>
<dbReference type="InterPro" id="IPR013830">
    <property type="entry name" value="SGNH_hydro"/>
</dbReference>
<dbReference type="RefSeq" id="WP_067546766.1">
    <property type="nucleotide sequence ID" value="NZ_CP012836.1"/>
</dbReference>
<proteinExistence type="predicted"/>
<dbReference type="SUPFAM" id="SSF52266">
    <property type="entry name" value="SGNH hydrolase"/>
    <property type="match status" value="1"/>
</dbReference>
<name>A0A142ENN5_9BACT</name>
<dbReference type="AlphaFoldDB" id="A0A142ENN5"/>
<reference evidence="3" key="1">
    <citation type="submission" date="2015-09" db="EMBL/GenBank/DDBJ databases">
        <title>Complete sequence of Algoriphagus sp. M8-2.</title>
        <authorList>
            <person name="Shintani M."/>
        </authorList>
    </citation>
    <scope>NUCLEOTIDE SEQUENCE [LARGE SCALE GENOMIC DNA]</scope>
    <source>
        <strain evidence="3">M8-2</strain>
    </source>
</reference>
<evidence type="ECO:0000259" key="1">
    <source>
        <dbReference type="Pfam" id="PF13472"/>
    </source>
</evidence>
<reference evidence="2 3" key="2">
    <citation type="journal article" date="2016" name="Genome Announc.">
        <title>Complete Genome Sequence of Algoriphagus sp. Strain M8-2, Isolated from a Brackish Lake.</title>
        <authorList>
            <person name="Muraguchi Y."/>
            <person name="Kushimoto K."/>
            <person name="Ohtsubo Y."/>
            <person name="Suzuki T."/>
            <person name="Dohra H."/>
            <person name="Kimbara K."/>
            <person name="Shintani M."/>
        </authorList>
    </citation>
    <scope>NUCLEOTIDE SEQUENCE [LARGE SCALE GENOMIC DNA]</scope>
    <source>
        <strain evidence="2 3">M8-2</strain>
    </source>
</reference>
<protein>
    <recommendedName>
        <fullName evidence="1">SGNH hydrolase-type esterase domain-containing protein</fullName>
    </recommendedName>
</protein>
<dbReference type="PATRIC" id="fig|1727163.4.peg.2073"/>
<dbReference type="STRING" id="1727163.AO498_09915"/>
<dbReference type="InterPro" id="IPR036514">
    <property type="entry name" value="SGNH_hydro_sf"/>
</dbReference>
<keyword evidence="3" id="KW-1185">Reference proteome</keyword>
<dbReference type="EMBL" id="CP012836">
    <property type="protein sequence ID" value="AMQ56740.1"/>
    <property type="molecule type" value="Genomic_DNA"/>
</dbReference>
<evidence type="ECO:0000313" key="2">
    <source>
        <dbReference type="EMBL" id="AMQ56740.1"/>
    </source>
</evidence>
<gene>
    <name evidence="2" type="ORF">AO498_09915</name>
</gene>
<dbReference type="GO" id="GO:0016788">
    <property type="term" value="F:hydrolase activity, acting on ester bonds"/>
    <property type="evidence" value="ECO:0007669"/>
    <property type="project" value="UniProtKB-ARBA"/>
</dbReference>
<accession>A0A142ENN5</accession>
<dbReference type="Proteomes" id="UP000073816">
    <property type="component" value="Chromosome"/>
</dbReference>
<dbReference type="Pfam" id="PF13472">
    <property type="entry name" value="Lipase_GDSL_2"/>
    <property type="match status" value="1"/>
</dbReference>
<sequence length="240" mass="27331">MTFSNFTFKARLIPVLPFLFLEAWRIKRRSPRLIPVSEWVNLSRGDQSILILGESTAAGVGASHISTSISGQLNQLLDSQFIIQNIGKNGLKVSQVKRLLLNFSADIKKPSKGILLFIGANDCFQLTSPTEFQKELSGLIGFFETELKPEWIYLADIPPVQLFPAFSPLMKFFLKRQRSFLQEKMKFLAHQNQKIIFEKISIDLTSDFFSIDQIHPSDLGYQKISEFAINQLKSRNLFGL</sequence>
<dbReference type="OrthoDB" id="2810666at2"/>
<organism evidence="2 3">
    <name type="scientific">Algoriphagus sanaruensis</name>
    <dbReference type="NCBI Taxonomy" id="1727163"/>
    <lineage>
        <taxon>Bacteria</taxon>
        <taxon>Pseudomonadati</taxon>
        <taxon>Bacteroidota</taxon>
        <taxon>Cytophagia</taxon>
        <taxon>Cytophagales</taxon>
        <taxon>Cyclobacteriaceae</taxon>
        <taxon>Algoriphagus</taxon>
    </lineage>
</organism>
<dbReference type="KEGG" id="alm:AO498_09915"/>
<dbReference type="Gene3D" id="3.40.50.1110">
    <property type="entry name" value="SGNH hydrolase"/>
    <property type="match status" value="1"/>
</dbReference>